<sequence>MQIQNQQQQVLREFIITSFASFEKYQSDRIQRIGLQLRSGEVPLLKNMMM</sequence>
<evidence type="ECO:0000313" key="1">
    <source>
        <dbReference type="EMBL" id="CAD8097602.1"/>
    </source>
</evidence>
<accession>A0A8S1P3K4</accession>
<comment type="caution">
    <text evidence="1">The sequence shown here is derived from an EMBL/GenBank/DDBJ whole genome shotgun (WGS) entry which is preliminary data.</text>
</comment>
<dbReference type="EMBL" id="CAJJDM010000107">
    <property type="protein sequence ID" value="CAD8097602.1"/>
    <property type="molecule type" value="Genomic_DNA"/>
</dbReference>
<organism evidence="1 2">
    <name type="scientific">Paramecium primaurelia</name>
    <dbReference type="NCBI Taxonomy" id="5886"/>
    <lineage>
        <taxon>Eukaryota</taxon>
        <taxon>Sar</taxon>
        <taxon>Alveolata</taxon>
        <taxon>Ciliophora</taxon>
        <taxon>Intramacronucleata</taxon>
        <taxon>Oligohymenophorea</taxon>
        <taxon>Peniculida</taxon>
        <taxon>Parameciidae</taxon>
        <taxon>Paramecium</taxon>
    </lineage>
</organism>
<proteinExistence type="predicted"/>
<name>A0A8S1P3K4_PARPR</name>
<protein>
    <submittedName>
        <fullName evidence="1">Uncharacterized protein</fullName>
    </submittedName>
</protein>
<keyword evidence="2" id="KW-1185">Reference proteome</keyword>
<reference evidence="1" key="1">
    <citation type="submission" date="2021-01" db="EMBL/GenBank/DDBJ databases">
        <authorList>
            <consortium name="Genoscope - CEA"/>
            <person name="William W."/>
        </authorList>
    </citation>
    <scope>NUCLEOTIDE SEQUENCE</scope>
</reference>
<evidence type="ECO:0000313" key="2">
    <source>
        <dbReference type="Proteomes" id="UP000688137"/>
    </source>
</evidence>
<dbReference type="AlphaFoldDB" id="A0A8S1P3K4"/>
<gene>
    <name evidence="1" type="ORF">PPRIM_AZ9-3.1.T1040124</name>
</gene>
<dbReference type="Proteomes" id="UP000688137">
    <property type="component" value="Unassembled WGS sequence"/>
</dbReference>